<comment type="caution">
    <text evidence="2">The sequence shown here is derived from an EMBL/GenBank/DDBJ whole genome shotgun (WGS) entry which is preliminary data.</text>
</comment>
<proteinExistence type="predicted"/>
<feature type="compositionally biased region" description="Polar residues" evidence="1">
    <location>
        <begin position="135"/>
        <end position="149"/>
    </location>
</feature>
<evidence type="ECO:0000313" key="3">
    <source>
        <dbReference type="Proteomes" id="UP000800235"/>
    </source>
</evidence>
<name>A0A9P4P0S6_9PEZI</name>
<feature type="region of interest" description="Disordered" evidence="1">
    <location>
        <begin position="118"/>
        <end position="164"/>
    </location>
</feature>
<organism evidence="2 3">
    <name type="scientific">Tothia fuscella</name>
    <dbReference type="NCBI Taxonomy" id="1048955"/>
    <lineage>
        <taxon>Eukaryota</taxon>
        <taxon>Fungi</taxon>
        <taxon>Dikarya</taxon>
        <taxon>Ascomycota</taxon>
        <taxon>Pezizomycotina</taxon>
        <taxon>Dothideomycetes</taxon>
        <taxon>Pleosporomycetidae</taxon>
        <taxon>Venturiales</taxon>
        <taxon>Cylindrosympodiaceae</taxon>
        <taxon>Tothia</taxon>
    </lineage>
</organism>
<gene>
    <name evidence="2" type="ORF">EJ08DRAFT_693621</name>
</gene>
<dbReference type="EMBL" id="MU007016">
    <property type="protein sequence ID" value="KAF2434591.1"/>
    <property type="molecule type" value="Genomic_DNA"/>
</dbReference>
<keyword evidence="3" id="KW-1185">Reference proteome</keyword>
<dbReference type="AlphaFoldDB" id="A0A9P4P0S6"/>
<sequence>MSSPNPSSSHSTFTDGTPLETHRFAFVLEEQVDPESNLDYFLNFDIEDLATRTEMIDAGLFIGALRDMADRMEEDLLAAEGDMMDGTDSSDVSRLSFDSDDSMEFEVKPIVVAKKRTRTMDVEPQAEMEDESPVWEQSNNPHTSKQESNISHDAHAKPASRSSPSFAFENRKVDFFELQEAPEETEATRSSPAQRKHRVSMKKLLQKFGLKGKEAGRNLNFLVHMEASVSSLRIHKHGLKEREVGARKWAKVMSIRSRH</sequence>
<feature type="compositionally biased region" description="Acidic residues" evidence="1">
    <location>
        <begin position="124"/>
        <end position="133"/>
    </location>
</feature>
<dbReference type="Proteomes" id="UP000800235">
    <property type="component" value="Unassembled WGS sequence"/>
</dbReference>
<evidence type="ECO:0000313" key="2">
    <source>
        <dbReference type="EMBL" id="KAF2434591.1"/>
    </source>
</evidence>
<evidence type="ECO:0000256" key="1">
    <source>
        <dbReference type="SAM" id="MobiDB-lite"/>
    </source>
</evidence>
<reference evidence="2" key="1">
    <citation type="journal article" date="2020" name="Stud. Mycol.">
        <title>101 Dothideomycetes genomes: a test case for predicting lifestyles and emergence of pathogens.</title>
        <authorList>
            <person name="Haridas S."/>
            <person name="Albert R."/>
            <person name="Binder M."/>
            <person name="Bloem J."/>
            <person name="Labutti K."/>
            <person name="Salamov A."/>
            <person name="Andreopoulos B."/>
            <person name="Baker S."/>
            <person name="Barry K."/>
            <person name="Bills G."/>
            <person name="Bluhm B."/>
            <person name="Cannon C."/>
            <person name="Castanera R."/>
            <person name="Culley D."/>
            <person name="Daum C."/>
            <person name="Ezra D."/>
            <person name="Gonzalez J."/>
            <person name="Henrissat B."/>
            <person name="Kuo A."/>
            <person name="Liang C."/>
            <person name="Lipzen A."/>
            <person name="Lutzoni F."/>
            <person name="Magnuson J."/>
            <person name="Mondo S."/>
            <person name="Nolan M."/>
            <person name="Ohm R."/>
            <person name="Pangilinan J."/>
            <person name="Park H.-J."/>
            <person name="Ramirez L."/>
            <person name="Alfaro M."/>
            <person name="Sun H."/>
            <person name="Tritt A."/>
            <person name="Yoshinaga Y."/>
            <person name="Zwiers L.-H."/>
            <person name="Turgeon B."/>
            <person name="Goodwin S."/>
            <person name="Spatafora J."/>
            <person name="Crous P."/>
            <person name="Grigoriev I."/>
        </authorList>
    </citation>
    <scope>NUCLEOTIDE SEQUENCE</scope>
    <source>
        <strain evidence="2">CBS 130266</strain>
    </source>
</reference>
<protein>
    <submittedName>
        <fullName evidence="2">Uncharacterized protein</fullName>
    </submittedName>
</protein>
<accession>A0A9P4P0S6</accession>